<dbReference type="GO" id="GO:0020037">
    <property type="term" value="F:heme binding"/>
    <property type="evidence" value="ECO:0007669"/>
    <property type="project" value="InterPro"/>
</dbReference>
<organism evidence="3 4">
    <name type="scientific">Micromonospora sagamiensis</name>
    <dbReference type="NCBI Taxonomy" id="47875"/>
    <lineage>
        <taxon>Bacteria</taxon>
        <taxon>Bacillati</taxon>
        <taxon>Actinomycetota</taxon>
        <taxon>Actinomycetes</taxon>
        <taxon>Micromonosporales</taxon>
        <taxon>Micromonosporaceae</taxon>
        <taxon>Micromonospora</taxon>
    </lineage>
</organism>
<dbReference type="PRINTS" id="PR00359">
    <property type="entry name" value="BP450"/>
</dbReference>
<protein>
    <submittedName>
        <fullName evidence="3">Cytochrome P450</fullName>
    </submittedName>
</protein>
<dbReference type="InterPro" id="IPR001128">
    <property type="entry name" value="Cyt_P450"/>
</dbReference>
<evidence type="ECO:0000313" key="4">
    <source>
        <dbReference type="Proteomes" id="UP000319728"/>
    </source>
</evidence>
<dbReference type="Proteomes" id="UP000319728">
    <property type="component" value="Unassembled WGS sequence"/>
</dbReference>
<keyword evidence="2" id="KW-0479">Metal-binding</keyword>
<keyword evidence="2" id="KW-0349">Heme</keyword>
<evidence type="ECO:0000256" key="2">
    <source>
        <dbReference type="RuleBase" id="RU000461"/>
    </source>
</evidence>
<dbReference type="GO" id="GO:0005506">
    <property type="term" value="F:iron ion binding"/>
    <property type="evidence" value="ECO:0007669"/>
    <property type="project" value="InterPro"/>
</dbReference>
<dbReference type="GO" id="GO:0016705">
    <property type="term" value="F:oxidoreductase activity, acting on paired donors, with incorporation or reduction of molecular oxygen"/>
    <property type="evidence" value="ECO:0007669"/>
    <property type="project" value="InterPro"/>
</dbReference>
<proteinExistence type="inferred from homology"/>
<gene>
    <name evidence="3" type="ORF">JD81_04036</name>
</gene>
<dbReference type="GO" id="GO:0004497">
    <property type="term" value="F:monooxygenase activity"/>
    <property type="evidence" value="ECO:0007669"/>
    <property type="project" value="UniProtKB-KW"/>
</dbReference>
<keyword evidence="2" id="KW-0408">Iron</keyword>
<keyword evidence="2" id="KW-0503">Monooxygenase</keyword>
<dbReference type="Gene3D" id="1.10.630.10">
    <property type="entry name" value="Cytochrome P450"/>
    <property type="match status" value="1"/>
</dbReference>
<dbReference type="Pfam" id="PF00067">
    <property type="entry name" value="p450"/>
    <property type="match status" value="1"/>
</dbReference>
<keyword evidence="4" id="KW-1185">Reference proteome</keyword>
<comment type="similarity">
    <text evidence="1 2">Belongs to the cytochrome P450 family.</text>
</comment>
<dbReference type="PRINTS" id="PR00385">
    <property type="entry name" value="P450"/>
</dbReference>
<dbReference type="InterPro" id="IPR036396">
    <property type="entry name" value="Cyt_P450_sf"/>
</dbReference>
<dbReference type="PANTHER" id="PTHR46696:SF1">
    <property type="entry name" value="CYTOCHROME P450 YJIB-RELATED"/>
    <property type="match status" value="1"/>
</dbReference>
<dbReference type="RefSeq" id="WP_377464223.1">
    <property type="nucleotide sequence ID" value="NZ_AP023438.1"/>
</dbReference>
<dbReference type="SUPFAM" id="SSF48264">
    <property type="entry name" value="Cytochrome P450"/>
    <property type="match status" value="1"/>
</dbReference>
<dbReference type="PROSITE" id="PS00086">
    <property type="entry name" value="CYTOCHROME_P450"/>
    <property type="match status" value="1"/>
</dbReference>
<sequence length="400" mass="42609">MPTVDRSDVLFRGWGPALDGEAPDTVTVADHLGVTHLLVTRHALVRQVLADPVTWRPDNALDAVTPIPVAALRVLAGHRFRLPPTLANNSGPSHPGIRALVAEALHPERVAAQRLWLTALVDARVGRLTAGLAAGATVDLYAELAADLPLLVLARLVELPDAPVEAVKAFARAALELFWAPLDEARQLALAAEVGRFHGVLREFAATGGGLAARLRAEGHSADVVVGALFFLLVAGQETTSQFLTLLLHRLTGEPAVLAGLRTGTVPVADVVEEGLRLEPPIVTWRRVTAADTTLGGTPVRRGTSVVLWLARAGRDPAVVAEPGHFRPGQRGSRRHLAFGAGAHRCVGAQLARMEAAVVVARTAELLAGVEVVRPPWCPDNLTFRMPDTFLVRHPPGRRP</sequence>
<accession>A0A562WKC5</accession>
<dbReference type="PANTHER" id="PTHR46696">
    <property type="entry name" value="P450, PUTATIVE (EUROFUNG)-RELATED"/>
    <property type="match status" value="1"/>
</dbReference>
<dbReference type="InterPro" id="IPR002397">
    <property type="entry name" value="Cyt_P450_B"/>
</dbReference>
<dbReference type="InterPro" id="IPR017972">
    <property type="entry name" value="Cyt_P450_CS"/>
</dbReference>
<evidence type="ECO:0000256" key="1">
    <source>
        <dbReference type="ARBA" id="ARBA00010617"/>
    </source>
</evidence>
<dbReference type="EMBL" id="VLLP01000001">
    <property type="protein sequence ID" value="TWJ30491.1"/>
    <property type="molecule type" value="Genomic_DNA"/>
</dbReference>
<comment type="caution">
    <text evidence="3">The sequence shown here is derived from an EMBL/GenBank/DDBJ whole genome shotgun (WGS) entry which is preliminary data.</text>
</comment>
<evidence type="ECO:0000313" key="3">
    <source>
        <dbReference type="EMBL" id="TWJ30491.1"/>
    </source>
</evidence>
<reference evidence="3 4" key="1">
    <citation type="submission" date="2019-07" db="EMBL/GenBank/DDBJ databases">
        <title>R&amp;d 2014.</title>
        <authorList>
            <person name="Klenk H.-P."/>
        </authorList>
    </citation>
    <scope>NUCLEOTIDE SEQUENCE [LARGE SCALE GENOMIC DNA]</scope>
    <source>
        <strain evidence="3 4">DSM 43912</strain>
    </source>
</reference>
<name>A0A562WKC5_9ACTN</name>
<dbReference type="AlphaFoldDB" id="A0A562WKC5"/>
<keyword evidence="2" id="KW-0560">Oxidoreductase</keyword>